<name>A0A9N6WUT2_9VIRU</name>
<dbReference type="Pfam" id="PF12322">
    <property type="entry name" value="T4_baseplate"/>
    <property type="match status" value="1"/>
</dbReference>
<sequence length="233" mass="26029">MAKLPSKKQDVTVSTVEIEGKKINISQFTGTEEKILLTARLKKDNDSLINAVLDIVSSCTGLDSRELPMGAVEYLFTEIRTVSVSDTLNFSIACSKCGESHPIRIKAKQLTVPEKFADELVLDTEYEGSPVKIVLKTPTAGALMNRDTKSESSELKLIMDCISEIYLGSELVDEPFTFEEFEPFFMSLKGVYIKALAFVLEYPKVTYKNKFKCIKCGEENVVDVKDTKDFFSS</sequence>
<accession>A0A9N6WUT2</accession>
<dbReference type="InterPro" id="IPR024364">
    <property type="entry name" value="Baseplate_phage_T4-like"/>
</dbReference>
<gene>
    <name evidence="1" type="ORF">ORM20_00022</name>
</gene>
<organism evidence="1">
    <name type="scientific">Ochrobactrum phage ORM_20</name>
    <dbReference type="NCBI Taxonomy" id="2985243"/>
    <lineage>
        <taxon>Viruses</taxon>
    </lineage>
</organism>
<dbReference type="EMBL" id="OX359470">
    <property type="protein sequence ID" value="CAI3971076.1"/>
    <property type="molecule type" value="Genomic_DNA"/>
</dbReference>
<proteinExistence type="predicted"/>
<reference evidence="1" key="1">
    <citation type="submission" date="2022-10" db="EMBL/GenBank/DDBJ databases">
        <authorList>
            <person name="Meaden S."/>
        </authorList>
    </citation>
    <scope>NUCLEOTIDE SEQUENCE</scope>
</reference>
<evidence type="ECO:0000313" key="1">
    <source>
        <dbReference type="EMBL" id="CAI3971076.1"/>
    </source>
</evidence>
<protein>
    <submittedName>
        <fullName evidence="1">Baseplate hub</fullName>
    </submittedName>
</protein>